<gene>
    <name evidence="1" type="ORF">J2S08_000435</name>
</gene>
<reference evidence="1 2" key="1">
    <citation type="submission" date="2023-07" db="EMBL/GenBank/DDBJ databases">
        <title>Genomic Encyclopedia of Type Strains, Phase IV (KMG-IV): sequencing the most valuable type-strain genomes for metagenomic binning, comparative biology and taxonomic classification.</title>
        <authorList>
            <person name="Goeker M."/>
        </authorList>
    </citation>
    <scope>NUCLEOTIDE SEQUENCE [LARGE SCALE GENOMIC DNA]</scope>
    <source>
        <strain evidence="1 2">DSM 23837</strain>
    </source>
</reference>
<accession>A0ABT9WNQ8</accession>
<comment type="caution">
    <text evidence="1">The sequence shown here is derived from an EMBL/GenBank/DDBJ whole genome shotgun (WGS) entry which is preliminary data.</text>
</comment>
<keyword evidence="2" id="KW-1185">Reference proteome</keyword>
<dbReference type="Proteomes" id="UP001223586">
    <property type="component" value="Unassembled WGS sequence"/>
</dbReference>
<proteinExistence type="predicted"/>
<sequence length="38" mass="4516">MISSEHRKETVFFDKNDRERSDKLKGARYNDVVVTCKI</sequence>
<evidence type="ECO:0000313" key="1">
    <source>
        <dbReference type="EMBL" id="MDQ0174602.1"/>
    </source>
</evidence>
<dbReference type="EMBL" id="JAUSTT010000002">
    <property type="protein sequence ID" value="MDQ0174602.1"/>
    <property type="molecule type" value="Genomic_DNA"/>
</dbReference>
<name>A0ABT9WNQ8_9BACI</name>
<organism evidence="1 2">
    <name type="scientific">Bacillus chungangensis</name>
    <dbReference type="NCBI Taxonomy" id="587633"/>
    <lineage>
        <taxon>Bacteria</taxon>
        <taxon>Bacillati</taxon>
        <taxon>Bacillota</taxon>
        <taxon>Bacilli</taxon>
        <taxon>Bacillales</taxon>
        <taxon>Bacillaceae</taxon>
        <taxon>Bacillus</taxon>
    </lineage>
</organism>
<protein>
    <submittedName>
        <fullName evidence="1">Uncharacterized protein</fullName>
    </submittedName>
</protein>
<evidence type="ECO:0000313" key="2">
    <source>
        <dbReference type="Proteomes" id="UP001223586"/>
    </source>
</evidence>